<dbReference type="OMA" id="PIARFWS"/>
<dbReference type="Proteomes" id="UP000002499">
    <property type="component" value="Unassembled WGS sequence"/>
</dbReference>
<evidence type="ECO:0000313" key="4">
    <source>
        <dbReference type="Proteomes" id="UP000002499"/>
    </source>
</evidence>
<dbReference type="GO" id="GO:0000981">
    <property type="term" value="F:DNA-binding transcription factor activity, RNA polymerase II-specific"/>
    <property type="evidence" value="ECO:0007669"/>
    <property type="project" value="InterPro"/>
</dbReference>
<protein>
    <submittedName>
        <fullName evidence="3">C6 finger domain protein</fullName>
    </submittedName>
</protein>
<gene>
    <name evidence="3" type="ORF">MAC_05096</name>
</gene>
<feature type="region of interest" description="Disordered" evidence="2">
    <location>
        <begin position="51"/>
        <end position="83"/>
    </location>
</feature>
<dbReference type="PANTHER" id="PTHR47657:SF13">
    <property type="entry name" value="ZN(2)-C6 FUNGAL-TYPE DOMAIN-CONTAINING PROTEIN-RELATED"/>
    <property type="match status" value="1"/>
</dbReference>
<dbReference type="HOGENOM" id="CLU_024934_1_0_1"/>
<organism evidence="4">
    <name type="scientific">Metarhizium acridum (strain CQMa 102)</name>
    <dbReference type="NCBI Taxonomy" id="655827"/>
    <lineage>
        <taxon>Eukaryota</taxon>
        <taxon>Fungi</taxon>
        <taxon>Dikarya</taxon>
        <taxon>Ascomycota</taxon>
        <taxon>Pezizomycotina</taxon>
        <taxon>Sordariomycetes</taxon>
        <taxon>Hypocreomycetidae</taxon>
        <taxon>Hypocreales</taxon>
        <taxon>Clavicipitaceae</taxon>
        <taxon>Metarhizium</taxon>
    </lineage>
</organism>
<dbReference type="GO" id="GO:0008270">
    <property type="term" value="F:zinc ion binding"/>
    <property type="evidence" value="ECO:0007669"/>
    <property type="project" value="InterPro"/>
</dbReference>
<dbReference type="PANTHER" id="PTHR47657">
    <property type="entry name" value="STEROL REGULATORY ELEMENT-BINDING PROTEIN ECM22"/>
    <property type="match status" value="1"/>
</dbReference>
<dbReference type="STRING" id="655827.E9E5E8"/>
<dbReference type="InParanoid" id="E9E5E8"/>
<evidence type="ECO:0000256" key="2">
    <source>
        <dbReference type="SAM" id="MobiDB-lite"/>
    </source>
</evidence>
<evidence type="ECO:0000313" key="3">
    <source>
        <dbReference type="EMBL" id="EFY88831.1"/>
    </source>
</evidence>
<keyword evidence="4" id="KW-1185">Reference proteome</keyword>
<dbReference type="AlphaFoldDB" id="E9E5E8"/>
<sequence>MTRVMSQLWFRCDETRPTCSACSKFSIPCSFSAPCTAATCDSAGNHVSHTVQIRPRGRGRPRKDWLQLPPDPRVPDSRPTYRDDSPLNLGEAELLLHFTQVTAQSLAGDTDPKDQMVQFWARNVPRIGLSNPFVLNLMYATAAYHLAELSCNLDKKRHYKSMAESHWTKGTAVLSTVMGILDDSNCGAAYIGATLLCYCSFAAGPSGPGDLLVCDIDGKNRWRNLVSGVRLIRESFPEDILFAGLMKPLGHSEPRETKRGATAACAARGLPRISWHDAMASMRKLAERQDGPYALVCVQSLDELALIYEGVYGDESGERNVSEDRQFVLSWLYRLDSDFVEAVRCQDTVSLLVLAYFAVLLATMEGEWWLRGWAQHLITSINDIVGPTAIQWPRNQVLRQLHLTQPEFVP</sequence>
<dbReference type="InterPro" id="IPR052400">
    <property type="entry name" value="Zn2-C6_fungal_TF"/>
</dbReference>
<evidence type="ECO:0000256" key="1">
    <source>
        <dbReference type="ARBA" id="ARBA00023242"/>
    </source>
</evidence>
<reference evidence="3 4" key="1">
    <citation type="journal article" date="2011" name="PLoS Genet.">
        <title>Genome sequencing and comparative transcriptomics of the model entomopathogenic fungi Metarhizium anisopliae and M. acridum.</title>
        <authorList>
            <person name="Gao Q."/>
            <person name="Jin K."/>
            <person name="Ying S.H."/>
            <person name="Zhang Y."/>
            <person name="Xiao G."/>
            <person name="Shang Y."/>
            <person name="Duan Z."/>
            <person name="Hu X."/>
            <person name="Xie X.Q."/>
            <person name="Zhou G."/>
            <person name="Peng G."/>
            <person name="Luo Z."/>
            <person name="Huang W."/>
            <person name="Wang B."/>
            <person name="Fang W."/>
            <person name="Wang S."/>
            <person name="Zhong Y."/>
            <person name="Ma L.J."/>
            <person name="St Leger R.J."/>
            <person name="Zhao G.P."/>
            <person name="Pei Y."/>
            <person name="Feng M.G."/>
            <person name="Xia Y."/>
            <person name="Wang C."/>
        </authorList>
    </citation>
    <scope>NUCLEOTIDE SEQUENCE [LARGE SCALE GENOMIC DNA]</scope>
    <source>
        <strain evidence="3 4">CQMa 102</strain>
    </source>
</reference>
<dbReference type="InterPro" id="IPR001138">
    <property type="entry name" value="Zn2Cys6_DnaBD"/>
</dbReference>
<keyword evidence="1" id="KW-0539">Nucleus</keyword>
<dbReference type="CDD" id="cd00067">
    <property type="entry name" value="GAL4"/>
    <property type="match status" value="1"/>
</dbReference>
<name>E9E5E8_METAQ</name>
<dbReference type="EMBL" id="GL698506">
    <property type="protein sequence ID" value="EFY88831.1"/>
    <property type="molecule type" value="Genomic_DNA"/>
</dbReference>
<feature type="compositionally biased region" description="Basic and acidic residues" evidence="2">
    <location>
        <begin position="73"/>
        <end position="83"/>
    </location>
</feature>
<dbReference type="eggNOG" id="ENOG502SIKI">
    <property type="taxonomic scope" value="Eukaryota"/>
</dbReference>
<proteinExistence type="predicted"/>
<dbReference type="OrthoDB" id="416217at2759"/>
<accession>E9E5E8</accession>